<dbReference type="EMBL" id="MW353175">
    <property type="protein sequence ID" value="QQO91838.1"/>
    <property type="molecule type" value="Genomic_DNA"/>
</dbReference>
<gene>
    <name evidence="1" type="ORF">immuto26A_159</name>
</gene>
<keyword evidence="2" id="KW-1185">Reference proteome</keyword>
<organism evidence="1 2">
    <name type="scientific">Flavobacterium phage vB_FspM_immuto_2-6A</name>
    <dbReference type="NCBI Taxonomy" id="2801477"/>
    <lineage>
        <taxon>Viruses</taxon>
        <taxon>Duplodnaviria</taxon>
        <taxon>Heunggongvirae</taxon>
        <taxon>Uroviricota</taxon>
        <taxon>Caudoviricetes</taxon>
        <taxon>Immutovirus</taxon>
        <taxon>Immutovirus immuto</taxon>
    </lineage>
</organism>
<proteinExistence type="predicted"/>
<dbReference type="Proteomes" id="UP000595566">
    <property type="component" value="Segment"/>
</dbReference>
<accession>A0A7T8ERM9</accession>
<name>A0A7T8ERM9_9CAUD</name>
<evidence type="ECO:0000313" key="2">
    <source>
        <dbReference type="Proteomes" id="UP000595566"/>
    </source>
</evidence>
<sequence>MAQDRDIKYVNRDFTDFKTQLTEYAKNYFPDAYNDFSPTSPGMMFIEMAAYVGDILSFYQDTQLQETYLQYAKNPANLYNLAYMMGYRPKITTVSEVDIEVSCTLPPASDGEPDWTVAPQLGAGTELASTTSGQAKFIIDNPIDFSFSSSYNPTSVAVSQLHPTSYIPTEFIVSKTAKAYSGEIKQVTETIGTVEKFKTLTIDDTDIVGIHSIEDADGNTWYEVPFLGQDTIFRDTPNVGAVDSDTTPYLLTLEKVPRRFVTRFTSTGQLQIQFGSGVTGTTDTLLTPDPTNIGLGLAPFNINIDYAYDPSNFLVTQTYGLAPSNTTLTIKYIVGGGVAANVPGNTITTVVNKYPLGDTSRQSTIVFNNPQPATGGRDGDTVEELRQNALKSFNEQGRTVTLQDYIVRALSLPAKYGSIAKVYVAQDQLSNPNSRVDSIIDSNPLSLSIYTLAYNNNGNLIQATPNLHRNLKTYLSQYILLTDAINIKDAFVVNIEIDFDIIVRPNYSGRDVLLGCTNRLRDYFNITKWNINQPINLSSIYTLLDQEKGVQTVQKVRVINKVGGDYSEYAYDVEGATKDNIVYPSYDPMIFEVKYLDRDIKGRITTL</sequence>
<protein>
    <submittedName>
        <fullName evidence="1">Baseplate wedge protein</fullName>
    </submittedName>
</protein>
<reference evidence="1 2" key="1">
    <citation type="submission" date="2020-12" db="EMBL/GenBank/DDBJ databases">
        <title>Dynamics of Baltic Sea phages driven by environmental changes.</title>
        <authorList>
            <person name="Hoetzinger M."/>
            <person name="Nilsson E."/>
            <person name="Holmfeldt K."/>
        </authorList>
    </citation>
    <scope>NUCLEOTIDE SEQUENCE [LARGE SCALE GENOMIC DNA]</scope>
</reference>
<evidence type="ECO:0000313" key="1">
    <source>
        <dbReference type="EMBL" id="QQO91838.1"/>
    </source>
</evidence>